<proteinExistence type="inferred from homology"/>
<organism evidence="3 4">
    <name type="scientific">Bordetella genomosp. 4</name>
    <dbReference type="NCBI Taxonomy" id="463044"/>
    <lineage>
        <taxon>Bacteria</taxon>
        <taxon>Pseudomonadati</taxon>
        <taxon>Pseudomonadota</taxon>
        <taxon>Betaproteobacteria</taxon>
        <taxon>Burkholderiales</taxon>
        <taxon>Alcaligenaceae</taxon>
        <taxon>Bordetella</taxon>
    </lineage>
</organism>
<dbReference type="PIRSF" id="PIRSF017082">
    <property type="entry name" value="YflP"/>
    <property type="match status" value="1"/>
</dbReference>
<dbReference type="PANTHER" id="PTHR42928:SF5">
    <property type="entry name" value="BLR1237 PROTEIN"/>
    <property type="match status" value="1"/>
</dbReference>
<protein>
    <submittedName>
        <fullName evidence="3">MFS transporter</fullName>
    </submittedName>
</protein>
<gene>
    <name evidence="3" type="ORF">CAL20_02320</name>
</gene>
<reference evidence="3 4" key="1">
    <citation type="submission" date="2017-05" db="EMBL/GenBank/DDBJ databases">
        <title>Complete and WGS of Bordetella genogroups.</title>
        <authorList>
            <person name="Spilker T."/>
            <person name="LiPuma J."/>
        </authorList>
    </citation>
    <scope>NUCLEOTIDE SEQUENCE [LARGE SCALE GENOMIC DNA]</scope>
    <source>
        <strain evidence="3 4">AU9919</strain>
    </source>
</reference>
<dbReference type="Gene3D" id="3.40.190.150">
    <property type="entry name" value="Bordetella uptake gene, domain 1"/>
    <property type="match status" value="1"/>
</dbReference>
<dbReference type="SUPFAM" id="SSF53850">
    <property type="entry name" value="Periplasmic binding protein-like II"/>
    <property type="match status" value="1"/>
</dbReference>
<feature type="chain" id="PRO_5012288987" evidence="2">
    <location>
        <begin position="24"/>
        <end position="318"/>
    </location>
</feature>
<evidence type="ECO:0000256" key="2">
    <source>
        <dbReference type="SAM" id="SignalP"/>
    </source>
</evidence>
<keyword evidence="2" id="KW-0732">Signal</keyword>
<dbReference type="Proteomes" id="UP000216885">
    <property type="component" value="Unassembled WGS sequence"/>
</dbReference>
<dbReference type="Gene3D" id="3.40.190.10">
    <property type="entry name" value="Periplasmic binding protein-like II"/>
    <property type="match status" value="1"/>
</dbReference>
<accession>A0A261UX77</accession>
<dbReference type="Pfam" id="PF03401">
    <property type="entry name" value="TctC"/>
    <property type="match status" value="1"/>
</dbReference>
<name>A0A261UX77_9BORD</name>
<evidence type="ECO:0000313" key="4">
    <source>
        <dbReference type="Proteomes" id="UP000216885"/>
    </source>
</evidence>
<sequence>MQRRTFMGMFGACALAASGMAKAQTPTTRVIVGATPGGGTDTVARVLAAELGRVLGETFVVENRPGAGGNIAAQEIARSAPDGRSLLMCYTSHAINATLYPNLPFDPIKDFTPVSHVADAPSILLAHPSVAANNVAELIALAKAEPGKLSMALPGIGSAGHLGAEVIKMQADIDLLLVPYKGTAPAMTDVMGGQVSMMFAGAALAKGQLKSKALKPLGISSAQRMSEYPDIPPIADTLPGYDFSAWYGLLGPAGMDAARTEQLSKAVAQIMSDASIKRRLLDEGLVAQGGTPAEFQGFLQTEIDRWGKVVKASGASAG</sequence>
<keyword evidence="4" id="KW-1185">Reference proteome</keyword>
<dbReference type="CDD" id="cd13578">
    <property type="entry name" value="PBP2_Bug27"/>
    <property type="match status" value="1"/>
</dbReference>
<comment type="caution">
    <text evidence="3">The sequence shown here is derived from an EMBL/GenBank/DDBJ whole genome shotgun (WGS) entry which is preliminary data.</text>
</comment>
<dbReference type="EMBL" id="NEVQ01000002">
    <property type="protein sequence ID" value="OZI66167.1"/>
    <property type="molecule type" value="Genomic_DNA"/>
</dbReference>
<comment type="similarity">
    <text evidence="1">Belongs to the UPF0065 (bug) family.</text>
</comment>
<feature type="signal peptide" evidence="2">
    <location>
        <begin position="1"/>
        <end position="23"/>
    </location>
</feature>
<dbReference type="OrthoDB" id="8678477at2"/>
<dbReference type="PANTHER" id="PTHR42928">
    <property type="entry name" value="TRICARBOXYLATE-BINDING PROTEIN"/>
    <property type="match status" value="1"/>
</dbReference>
<evidence type="ECO:0000313" key="3">
    <source>
        <dbReference type="EMBL" id="OZI66167.1"/>
    </source>
</evidence>
<dbReference type="InterPro" id="IPR005064">
    <property type="entry name" value="BUG"/>
</dbReference>
<dbReference type="RefSeq" id="WP_094822703.1">
    <property type="nucleotide sequence ID" value="NZ_NEVO01000013.1"/>
</dbReference>
<dbReference type="InterPro" id="IPR042100">
    <property type="entry name" value="Bug_dom1"/>
</dbReference>
<dbReference type="AlphaFoldDB" id="A0A261UX77"/>
<evidence type="ECO:0000256" key="1">
    <source>
        <dbReference type="ARBA" id="ARBA00006987"/>
    </source>
</evidence>